<name>R7YPY5_CONA1</name>
<evidence type="ECO:0000256" key="1">
    <source>
        <dbReference type="SAM" id="Phobius"/>
    </source>
</evidence>
<dbReference type="GO" id="GO:0004553">
    <property type="term" value="F:hydrolase activity, hydrolyzing O-glycosyl compounds"/>
    <property type="evidence" value="ECO:0007669"/>
    <property type="project" value="InterPro"/>
</dbReference>
<dbReference type="PROSITE" id="PS51762">
    <property type="entry name" value="GH16_2"/>
    <property type="match status" value="1"/>
</dbReference>
<sequence>MRSTERNLRKFPLVLALLSLVSYTLADTCSCGYAQGADVIWTDSIETDFTAVRDIETFQDWAVQKWTSARNVSEAPYGRLREARNVVANPATGGDGSIGKDGSQAGLQLYVRSALEDDNTLVPVGEIFSKREDIQYGSFRAGIQTSSINGTVSAFFWYRNATQEVDMELLSAETTANNSTLNMVLQSWQSLWAGSDASKTAGFKKDVLPFIADDAVHEYRFDWTPTSVSFYVDSNHLWTNTLPDFVPSSPGYLVLNHWSNGNSGWSRGPPKEDARMIVTYVKAYFNSTDPVRQRDFSSACRKPSSDNICQITPQAEPPICRKPGGCEGGTMTVSSAASTGKVLSAILISIVGMAAVWLAGI</sequence>
<dbReference type="STRING" id="1168221.R7YPY5"/>
<evidence type="ECO:0000259" key="3">
    <source>
        <dbReference type="PROSITE" id="PS51762"/>
    </source>
</evidence>
<dbReference type="PANTHER" id="PTHR38121:SF5">
    <property type="entry name" value="GH16 DOMAIN-CONTAINING PROTEIN"/>
    <property type="match status" value="1"/>
</dbReference>
<feature type="signal peptide" evidence="2">
    <location>
        <begin position="1"/>
        <end position="26"/>
    </location>
</feature>
<protein>
    <recommendedName>
        <fullName evidence="3">GH16 domain-containing protein</fullName>
    </recommendedName>
</protein>
<reference evidence="5" key="1">
    <citation type="submission" date="2012-06" db="EMBL/GenBank/DDBJ databases">
        <title>The genome sequence of Coniosporium apollinis CBS 100218.</title>
        <authorList>
            <consortium name="The Broad Institute Genome Sequencing Platform"/>
            <person name="Cuomo C."/>
            <person name="Gorbushina A."/>
            <person name="Noack S."/>
            <person name="Walker B."/>
            <person name="Young S.K."/>
            <person name="Zeng Q."/>
            <person name="Gargeya S."/>
            <person name="Fitzgerald M."/>
            <person name="Haas B."/>
            <person name="Abouelleil A."/>
            <person name="Alvarado L."/>
            <person name="Arachchi H.M."/>
            <person name="Berlin A.M."/>
            <person name="Chapman S.B."/>
            <person name="Goldberg J."/>
            <person name="Griggs A."/>
            <person name="Gujja S."/>
            <person name="Hansen M."/>
            <person name="Howarth C."/>
            <person name="Imamovic A."/>
            <person name="Larimer J."/>
            <person name="McCowan C."/>
            <person name="Montmayeur A."/>
            <person name="Murphy C."/>
            <person name="Neiman D."/>
            <person name="Pearson M."/>
            <person name="Priest M."/>
            <person name="Roberts A."/>
            <person name="Saif S."/>
            <person name="Shea T."/>
            <person name="Sisk P."/>
            <person name="Sykes S."/>
            <person name="Wortman J."/>
            <person name="Nusbaum C."/>
            <person name="Birren B."/>
        </authorList>
    </citation>
    <scope>NUCLEOTIDE SEQUENCE [LARGE SCALE GENOMIC DNA]</scope>
    <source>
        <strain evidence="5">CBS 100218</strain>
    </source>
</reference>
<dbReference type="PANTHER" id="PTHR38121">
    <property type="entry name" value="GH16 DOMAIN-CONTAINING PROTEIN"/>
    <property type="match status" value="1"/>
</dbReference>
<dbReference type="InterPro" id="IPR013320">
    <property type="entry name" value="ConA-like_dom_sf"/>
</dbReference>
<keyword evidence="5" id="KW-1185">Reference proteome</keyword>
<dbReference type="Gene3D" id="2.60.120.200">
    <property type="match status" value="1"/>
</dbReference>
<dbReference type="EMBL" id="JH767566">
    <property type="protein sequence ID" value="EON63980.1"/>
    <property type="molecule type" value="Genomic_DNA"/>
</dbReference>
<feature type="chain" id="PRO_5004450674" description="GH16 domain-containing protein" evidence="2">
    <location>
        <begin position="27"/>
        <end position="361"/>
    </location>
</feature>
<dbReference type="GO" id="GO:0005975">
    <property type="term" value="P:carbohydrate metabolic process"/>
    <property type="evidence" value="ECO:0007669"/>
    <property type="project" value="InterPro"/>
</dbReference>
<keyword evidence="1" id="KW-0472">Membrane</keyword>
<evidence type="ECO:0000256" key="2">
    <source>
        <dbReference type="SAM" id="SignalP"/>
    </source>
</evidence>
<keyword evidence="2" id="KW-0732">Signal</keyword>
<gene>
    <name evidence="4" type="ORF">W97_03210</name>
</gene>
<dbReference type="RefSeq" id="XP_007779297.1">
    <property type="nucleotide sequence ID" value="XM_007781107.1"/>
</dbReference>
<keyword evidence="1" id="KW-1133">Transmembrane helix</keyword>
<dbReference type="OrthoDB" id="25131at2759"/>
<dbReference type="AlphaFoldDB" id="R7YPY5"/>
<accession>R7YPY5</accession>
<evidence type="ECO:0000313" key="4">
    <source>
        <dbReference type="EMBL" id="EON63980.1"/>
    </source>
</evidence>
<dbReference type="SUPFAM" id="SSF49899">
    <property type="entry name" value="Concanavalin A-like lectins/glucanases"/>
    <property type="match status" value="1"/>
</dbReference>
<proteinExistence type="predicted"/>
<dbReference type="CDD" id="cd00413">
    <property type="entry name" value="Glyco_hydrolase_16"/>
    <property type="match status" value="1"/>
</dbReference>
<dbReference type="InterPro" id="IPR000757">
    <property type="entry name" value="Beta-glucanase-like"/>
</dbReference>
<dbReference type="OMA" id="WLIDNAT"/>
<dbReference type="HOGENOM" id="CLU_054228_0_0_1"/>
<dbReference type="Pfam" id="PF00722">
    <property type="entry name" value="Glyco_hydro_16"/>
    <property type="match status" value="1"/>
</dbReference>
<dbReference type="GeneID" id="19900521"/>
<feature type="domain" description="GH16" evidence="3">
    <location>
        <begin position="59"/>
        <end position="289"/>
    </location>
</feature>
<keyword evidence="1" id="KW-0812">Transmembrane</keyword>
<evidence type="ECO:0000313" key="5">
    <source>
        <dbReference type="Proteomes" id="UP000016924"/>
    </source>
</evidence>
<dbReference type="Proteomes" id="UP000016924">
    <property type="component" value="Unassembled WGS sequence"/>
</dbReference>
<organism evidence="4 5">
    <name type="scientific">Coniosporium apollinis (strain CBS 100218)</name>
    <name type="common">Rock-inhabiting black yeast</name>
    <dbReference type="NCBI Taxonomy" id="1168221"/>
    <lineage>
        <taxon>Eukaryota</taxon>
        <taxon>Fungi</taxon>
        <taxon>Dikarya</taxon>
        <taxon>Ascomycota</taxon>
        <taxon>Pezizomycotina</taxon>
        <taxon>Dothideomycetes</taxon>
        <taxon>Dothideomycetes incertae sedis</taxon>
        <taxon>Coniosporium</taxon>
    </lineage>
</organism>
<feature type="transmembrane region" description="Helical" evidence="1">
    <location>
        <begin position="342"/>
        <end position="360"/>
    </location>
</feature>
<dbReference type="eggNOG" id="ENOG502QWBR">
    <property type="taxonomic scope" value="Eukaryota"/>
</dbReference>